<dbReference type="Proteomes" id="UP001589789">
    <property type="component" value="Unassembled WGS sequence"/>
</dbReference>
<dbReference type="InterPro" id="IPR023606">
    <property type="entry name" value="CoA-Trfase_III_dom_1_sf"/>
</dbReference>
<evidence type="ECO:0000313" key="3">
    <source>
        <dbReference type="Proteomes" id="UP001589789"/>
    </source>
</evidence>
<protein>
    <submittedName>
        <fullName evidence="2">CaiB/BaiF CoA transferase family protein</fullName>
    </submittedName>
</protein>
<dbReference type="PANTHER" id="PTHR48207:SF3">
    <property type="entry name" value="SUCCINATE--HYDROXYMETHYLGLUTARATE COA-TRANSFERASE"/>
    <property type="match status" value="1"/>
</dbReference>
<organism evidence="2 3">
    <name type="scientific">Muricoccus vinaceus</name>
    <dbReference type="NCBI Taxonomy" id="424704"/>
    <lineage>
        <taxon>Bacteria</taxon>
        <taxon>Pseudomonadati</taxon>
        <taxon>Pseudomonadota</taxon>
        <taxon>Alphaproteobacteria</taxon>
        <taxon>Acetobacterales</taxon>
        <taxon>Roseomonadaceae</taxon>
        <taxon>Muricoccus</taxon>
    </lineage>
</organism>
<dbReference type="GO" id="GO:0016740">
    <property type="term" value="F:transferase activity"/>
    <property type="evidence" value="ECO:0007669"/>
    <property type="project" value="UniProtKB-KW"/>
</dbReference>
<dbReference type="InterPro" id="IPR044855">
    <property type="entry name" value="CoA-Trfase_III_dom3_sf"/>
</dbReference>
<dbReference type="Pfam" id="PF02515">
    <property type="entry name" value="CoA_transf_3"/>
    <property type="match status" value="1"/>
</dbReference>
<dbReference type="Gene3D" id="3.40.50.10540">
    <property type="entry name" value="Crotonobetainyl-coa:carnitine coa-transferase, domain 1"/>
    <property type="match status" value="1"/>
</dbReference>
<name>A0ABV6IP85_9PROT</name>
<dbReference type="InterPro" id="IPR003673">
    <property type="entry name" value="CoA-Trfase_fam_III"/>
</dbReference>
<dbReference type="Gene3D" id="3.30.1540.10">
    <property type="entry name" value="formyl-coa transferase, domain 3"/>
    <property type="match status" value="1"/>
</dbReference>
<keyword evidence="3" id="KW-1185">Reference proteome</keyword>
<keyword evidence="1 2" id="KW-0808">Transferase</keyword>
<comment type="caution">
    <text evidence="2">The sequence shown here is derived from an EMBL/GenBank/DDBJ whole genome shotgun (WGS) entry which is preliminary data.</text>
</comment>
<dbReference type="SUPFAM" id="SSF89796">
    <property type="entry name" value="CoA-transferase family III (CaiB/BaiF)"/>
    <property type="match status" value="1"/>
</dbReference>
<reference evidence="2 3" key="1">
    <citation type="submission" date="2024-09" db="EMBL/GenBank/DDBJ databases">
        <authorList>
            <person name="Sun Q."/>
            <person name="Mori K."/>
        </authorList>
    </citation>
    <scope>NUCLEOTIDE SEQUENCE [LARGE SCALE GENOMIC DNA]</scope>
    <source>
        <strain evidence="2 3">CCM 7468</strain>
    </source>
</reference>
<dbReference type="EMBL" id="JBHLVZ010000003">
    <property type="protein sequence ID" value="MFC0385162.1"/>
    <property type="molecule type" value="Genomic_DNA"/>
</dbReference>
<evidence type="ECO:0000313" key="2">
    <source>
        <dbReference type="EMBL" id="MFC0385162.1"/>
    </source>
</evidence>
<proteinExistence type="predicted"/>
<evidence type="ECO:0000256" key="1">
    <source>
        <dbReference type="ARBA" id="ARBA00022679"/>
    </source>
</evidence>
<dbReference type="RefSeq" id="WP_377049317.1">
    <property type="nucleotide sequence ID" value="NZ_JBHLVZ010000003.1"/>
</dbReference>
<dbReference type="PANTHER" id="PTHR48207">
    <property type="entry name" value="SUCCINATE--HYDROXYMETHYLGLUTARATE COA-TRANSFERASE"/>
    <property type="match status" value="1"/>
</dbReference>
<sequence>MRWPEANGPAPLGGVRVLDLTRVVSGPFCTMLLGDLGADVVKVEEPGNGDESRRYGPPFQGGESSYFLSVNRNKRSIALDLKSKEGRETALSLAGQADVVVENFRPGALDRLGLGWDVLSAANPRLVLCSITGFGGEGPDAQRPGYDLIIQGESGLMGITGLPDGPPTKVGTSVADLVTGLYASQAVLAALRRRDAAGRGGRVEVSMLDALASLLTFNAGIYFTTGRSPARRGNAHATIAPYETFEASDGWINIAVANDKFWRLFCAAAECQSLEADPRFATAPDRVTNRDALISALAPVIGVRTGQEWLSLLSKAGVPCGLIRSVGEVCEAPQLLERGMISTVEHPAAGPVRYIASPARFDGQPLPPAAPPPLLGQHAADIMADWLGRTDREAAE</sequence>
<dbReference type="InterPro" id="IPR050483">
    <property type="entry name" value="CoA-transferase_III_domain"/>
</dbReference>
<accession>A0ABV6IP85</accession>
<gene>
    <name evidence="2" type="ORF">ACFFIC_06300</name>
</gene>